<dbReference type="InterPro" id="IPR025302">
    <property type="entry name" value="DrrA1/2-like_C"/>
</dbReference>
<dbReference type="EMBL" id="QPJW01000013">
    <property type="protein sequence ID" value="RCX16164.1"/>
    <property type="molecule type" value="Genomic_DNA"/>
</dbReference>
<dbReference type="InterPro" id="IPR027417">
    <property type="entry name" value="P-loop_NTPase"/>
</dbReference>
<dbReference type="GO" id="GO:0016887">
    <property type="term" value="F:ATP hydrolysis activity"/>
    <property type="evidence" value="ECO:0007669"/>
    <property type="project" value="InterPro"/>
</dbReference>
<dbReference type="InterPro" id="IPR050763">
    <property type="entry name" value="ABC_transporter_ATP-binding"/>
</dbReference>
<name>A0A369B925_9BACL</name>
<accession>A0A369B925</accession>
<protein>
    <submittedName>
        <fullName evidence="6">ABC-2 type transport system ATP-binding protein</fullName>
    </submittedName>
</protein>
<dbReference type="GO" id="GO:0005524">
    <property type="term" value="F:ATP binding"/>
    <property type="evidence" value="ECO:0007669"/>
    <property type="project" value="UniProtKB-KW"/>
</dbReference>
<evidence type="ECO:0000256" key="3">
    <source>
        <dbReference type="ARBA" id="ARBA00022741"/>
    </source>
</evidence>
<dbReference type="PANTHER" id="PTHR42711">
    <property type="entry name" value="ABC TRANSPORTER ATP-BINDING PROTEIN"/>
    <property type="match status" value="1"/>
</dbReference>
<dbReference type="Pfam" id="PF13732">
    <property type="entry name" value="DrrA1-3_C"/>
    <property type="match status" value="1"/>
</dbReference>
<dbReference type="InterPro" id="IPR003439">
    <property type="entry name" value="ABC_transporter-like_ATP-bd"/>
</dbReference>
<evidence type="ECO:0000313" key="6">
    <source>
        <dbReference type="EMBL" id="RCX16164.1"/>
    </source>
</evidence>
<sequence length="302" mass="34241">MMTKPLILEQVVKQFGEKTAVNQISLQVEQGEIYGLLGANGAGKTTTMRMVLGLIYPDGGKILYNGKPYGNELQHQMGYLPEERGLYPKVKVSDQIIYLARLRGMSASEADKSLKYWLDRFEVPEYYDKKIEELSKGNQQKMGFIAAVVHKPQIVIMDEAFSGLDPVNVELLKATVKELRDAGTSILFSTHRMEHVEELCRNITILDRSKTVLQGNLSEIKKRYPREEILLHTASEVSGLELIEGVSRVERRERGYLIRITDVGAAKNILRIAMEQSDVEHFEIKEPTLNQIFIKEVGESNE</sequence>
<keyword evidence="3" id="KW-0547">Nucleotide-binding</keyword>
<dbReference type="PANTHER" id="PTHR42711:SF5">
    <property type="entry name" value="ABC TRANSPORTER ATP-BINDING PROTEIN NATA"/>
    <property type="match status" value="1"/>
</dbReference>
<dbReference type="SUPFAM" id="SSF52540">
    <property type="entry name" value="P-loop containing nucleoside triphosphate hydrolases"/>
    <property type="match status" value="1"/>
</dbReference>
<dbReference type="InterPro" id="IPR017871">
    <property type="entry name" value="ABC_transporter-like_CS"/>
</dbReference>
<comment type="caution">
    <text evidence="6">The sequence shown here is derived from an EMBL/GenBank/DDBJ whole genome shotgun (WGS) entry which is preliminary data.</text>
</comment>
<organism evidence="6 7">
    <name type="scientific">Fontibacillus phaseoli</name>
    <dbReference type="NCBI Taxonomy" id="1416533"/>
    <lineage>
        <taxon>Bacteria</taxon>
        <taxon>Bacillati</taxon>
        <taxon>Bacillota</taxon>
        <taxon>Bacilli</taxon>
        <taxon>Bacillales</taxon>
        <taxon>Paenibacillaceae</taxon>
        <taxon>Fontibacillus</taxon>
    </lineage>
</organism>
<dbReference type="Proteomes" id="UP000253090">
    <property type="component" value="Unassembled WGS sequence"/>
</dbReference>
<gene>
    <name evidence="6" type="ORF">DFP94_11321</name>
</gene>
<feature type="domain" description="ABC transporter" evidence="5">
    <location>
        <begin position="6"/>
        <end position="233"/>
    </location>
</feature>
<evidence type="ECO:0000259" key="5">
    <source>
        <dbReference type="PROSITE" id="PS50893"/>
    </source>
</evidence>
<keyword evidence="2" id="KW-0813">Transport</keyword>
<proteinExistence type="inferred from homology"/>
<evidence type="ECO:0000256" key="4">
    <source>
        <dbReference type="ARBA" id="ARBA00022840"/>
    </source>
</evidence>
<comment type="similarity">
    <text evidence="1">Belongs to the ABC transporter superfamily.</text>
</comment>
<dbReference type="AlphaFoldDB" id="A0A369B925"/>
<evidence type="ECO:0000256" key="2">
    <source>
        <dbReference type="ARBA" id="ARBA00022448"/>
    </source>
</evidence>
<keyword evidence="4 6" id="KW-0067">ATP-binding</keyword>
<dbReference type="InterPro" id="IPR003593">
    <property type="entry name" value="AAA+_ATPase"/>
</dbReference>
<dbReference type="Pfam" id="PF00005">
    <property type="entry name" value="ABC_tran"/>
    <property type="match status" value="1"/>
</dbReference>
<dbReference type="SMART" id="SM00382">
    <property type="entry name" value="AAA"/>
    <property type="match status" value="1"/>
</dbReference>
<keyword evidence="7" id="KW-1185">Reference proteome</keyword>
<reference evidence="6 7" key="1">
    <citation type="submission" date="2018-07" db="EMBL/GenBank/DDBJ databases">
        <title>Genomic Encyclopedia of Type Strains, Phase III (KMG-III): the genomes of soil and plant-associated and newly described type strains.</title>
        <authorList>
            <person name="Whitman W."/>
        </authorList>
    </citation>
    <scope>NUCLEOTIDE SEQUENCE [LARGE SCALE GENOMIC DNA]</scope>
    <source>
        <strain evidence="6 7">CECT 8333</strain>
    </source>
</reference>
<dbReference type="PROSITE" id="PS00211">
    <property type="entry name" value="ABC_TRANSPORTER_1"/>
    <property type="match status" value="1"/>
</dbReference>
<dbReference type="PROSITE" id="PS50893">
    <property type="entry name" value="ABC_TRANSPORTER_2"/>
    <property type="match status" value="1"/>
</dbReference>
<evidence type="ECO:0000313" key="7">
    <source>
        <dbReference type="Proteomes" id="UP000253090"/>
    </source>
</evidence>
<dbReference type="Gene3D" id="3.40.50.300">
    <property type="entry name" value="P-loop containing nucleotide triphosphate hydrolases"/>
    <property type="match status" value="1"/>
</dbReference>
<evidence type="ECO:0000256" key="1">
    <source>
        <dbReference type="ARBA" id="ARBA00005417"/>
    </source>
</evidence>